<gene>
    <name evidence="2" type="ORF">I6G64_04630</name>
    <name evidence="3" type="ORF">NCTC12961_01883</name>
</gene>
<keyword evidence="3" id="KW-0378">Hydrolase</keyword>
<name>A0A2X4U9P3_SERPL</name>
<dbReference type="Proteomes" id="UP000248897">
    <property type="component" value="Chromosome 1"/>
</dbReference>
<accession>A0A2X4U9P3</accession>
<evidence type="ECO:0000313" key="4">
    <source>
        <dbReference type="Proteomes" id="UP000248897"/>
    </source>
</evidence>
<dbReference type="Pfam" id="PF13946">
    <property type="entry name" value="DUF4214"/>
    <property type="match status" value="1"/>
</dbReference>
<evidence type="ECO:0000313" key="2">
    <source>
        <dbReference type="EMBL" id="QPS21708.1"/>
    </source>
</evidence>
<reference evidence="3 4" key="1">
    <citation type="submission" date="2018-06" db="EMBL/GenBank/DDBJ databases">
        <authorList>
            <consortium name="Pathogen Informatics"/>
            <person name="Doyle S."/>
        </authorList>
    </citation>
    <scope>NUCLEOTIDE SEQUENCE [LARGE SCALE GENOMIC DNA]</scope>
    <source>
        <strain evidence="3 4">NCTC12961</strain>
    </source>
</reference>
<proteinExistence type="predicted"/>
<evidence type="ECO:0000313" key="5">
    <source>
        <dbReference type="Proteomes" id="UP000594967"/>
    </source>
</evidence>
<reference evidence="2 5" key="2">
    <citation type="submission" date="2020-12" db="EMBL/GenBank/DDBJ databases">
        <title>FDA dAtabase for Regulatory Grade micrObial Sequences (FDA-ARGOS): Supporting development and validation of Infectious Disease Dx tests.</title>
        <authorList>
            <person name="Sproer C."/>
            <person name="Gronow S."/>
            <person name="Severitt S."/>
            <person name="Schroder I."/>
            <person name="Tallon L."/>
            <person name="Sadzewicz L."/>
            <person name="Zhao X."/>
            <person name="Boylan J."/>
            <person name="Ott S."/>
            <person name="Bowen H."/>
            <person name="Vavikolanu K."/>
            <person name="Mehta A."/>
            <person name="Aluvathingal J."/>
            <person name="Nadendla S."/>
            <person name="Lowell S."/>
            <person name="Myers T."/>
            <person name="Yan Y."/>
            <person name="Sichtig H."/>
        </authorList>
    </citation>
    <scope>NUCLEOTIDE SEQUENCE [LARGE SCALE GENOMIC DNA]</scope>
    <source>
        <strain evidence="2 5">FDAARGOS_907</strain>
    </source>
</reference>
<evidence type="ECO:0000313" key="3">
    <source>
        <dbReference type="EMBL" id="SQI35661.1"/>
    </source>
</evidence>
<organism evidence="3 4">
    <name type="scientific">Serratia plymuthica</name>
    <dbReference type="NCBI Taxonomy" id="82996"/>
    <lineage>
        <taxon>Bacteria</taxon>
        <taxon>Pseudomonadati</taxon>
        <taxon>Pseudomonadota</taxon>
        <taxon>Gammaproteobacteria</taxon>
        <taxon>Enterobacterales</taxon>
        <taxon>Yersiniaceae</taxon>
        <taxon>Serratia</taxon>
    </lineage>
</organism>
<sequence>MASLMYEKQIASIYYTLLRKSPTERELKALSDSLEKKGPAVLQNIISELMETPEAKLLYGNYQNNFEIMRAFFKIVHGREMGQAEFKLWYNDSTLDLNHNLFRIVNELVTNTAPWPKLNDDMSNTDYEFNYPEQRLIDKEHFLDNGNLTLYPGTSNIVPSGDGATDILGIFHVLGAGITRDVSEFWVPLINKGDKTLLQATEVFIKDRPYLNNVTNKTFVKKIFENTFERPATNTELNIYLELLATGSSRAEISINIMKLLRESTNESDATAKSHLAAASHVYERGELPPLEYQEKIAALYLIGAERNINSEALFGWSQKLASGISHDKIVSILTNTSEFNRISTHLDINSYAKRIYLTAYGHNADNSTLEKLISLGDKNKIISAVISSLIDSNTKSKSEYYEKFQFALRIAGSLNYKKDATLTNETGNSPESTINSGITHILSQAEKAQLERVILNLTTDNTVDLTMAANLRELVINGKQEAEITLANYKNYNSTIININGHIQGLKTGNADTLVMLNDSHDTLDTYFYFGSGNDFLGWRADEYGENKISPSLYADGGLGINSISANLISLFKDVFIRKGTHGIPDIETTTYISNIIRFSNFDLIDLYKYTGKVSTKTYIIQADGTIVRSSTVSDFTFDYDFVSNKYGAGGNPNDVGRKGFSIINVTNEQQSTTSDVISVINVTQGASKIYVGNHSNNPVTGDGGNYLFKFKNDVSVLEFFTNQKNGEDILKPLGSSPPEKFVNAGEFALIGETLKTVKINTSGESNNNNLIALDFTSSNVDKVIVSGVHKLGLVATHGSFGAREFTYDATESAGIDITITPELYTSMSKKITVLGSNQGNEFHLFRETKYYPQDKIIFIGGAGDDYFDINNIVTAMGGDGTDFFNIMSSSNKTSTLYDFNSHKDIIGLKSSGIYISGRESGEKIPFTDTVSGGNKVQDYGYIENLFNPNTPLNFHGKVGAVSTMDVTMTKETYIVVDLNDNKIFDTNDALIKISGQPDTAELASQLYY</sequence>
<dbReference type="AlphaFoldDB" id="A0A2X4U9P3"/>
<dbReference type="GO" id="GO:0008233">
    <property type="term" value="F:peptidase activity"/>
    <property type="evidence" value="ECO:0007669"/>
    <property type="project" value="UniProtKB-KW"/>
</dbReference>
<dbReference type="EMBL" id="LS483469">
    <property type="protein sequence ID" value="SQI35661.1"/>
    <property type="molecule type" value="Genomic_DNA"/>
</dbReference>
<keyword evidence="5" id="KW-1185">Reference proteome</keyword>
<keyword evidence="3" id="KW-0645">Protease</keyword>
<dbReference type="EMBL" id="CP065673">
    <property type="protein sequence ID" value="QPS21708.1"/>
    <property type="molecule type" value="Genomic_DNA"/>
</dbReference>
<dbReference type="RefSeq" id="WP_063200036.1">
    <property type="nucleotide sequence ID" value="NZ_CAMITG010000003.1"/>
</dbReference>
<dbReference type="GO" id="GO:0006508">
    <property type="term" value="P:proteolysis"/>
    <property type="evidence" value="ECO:0007669"/>
    <property type="project" value="UniProtKB-KW"/>
</dbReference>
<dbReference type="Proteomes" id="UP000594967">
    <property type="component" value="Chromosome"/>
</dbReference>
<evidence type="ECO:0000259" key="1">
    <source>
        <dbReference type="Pfam" id="PF13946"/>
    </source>
</evidence>
<protein>
    <submittedName>
        <fullName evidence="3">ABC-type protease/lipase transport system, ATPase and permease components</fullName>
    </submittedName>
    <submittedName>
        <fullName evidence="2">DUF4214 domain-containing protein</fullName>
    </submittedName>
</protein>
<feature type="domain" description="DUF4214" evidence="1">
    <location>
        <begin position="210"/>
        <end position="258"/>
    </location>
</feature>
<dbReference type="InterPro" id="IPR025282">
    <property type="entry name" value="DUF4214"/>
</dbReference>